<keyword evidence="2" id="KW-0472">Membrane</keyword>
<dbReference type="RefSeq" id="WP_106140119.1">
    <property type="nucleotide sequence ID" value="NZ_PVTE01000026.1"/>
</dbReference>
<protein>
    <submittedName>
        <fullName evidence="3">Uncharacterized protein</fullName>
    </submittedName>
</protein>
<sequence>MSPARHEIIYSLLTIVFILLVGIAGLLRVAYKRHQHLADQTLELRHSLDQQNSQINNLKERLEKCDSLESRLYNDTSWSTSPATATW</sequence>
<evidence type="ECO:0000256" key="1">
    <source>
        <dbReference type="SAM" id="Coils"/>
    </source>
</evidence>
<keyword evidence="2" id="KW-1133">Transmembrane helix</keyword>
<feature type="coiled-coil region" evidence="1">
    <location>
        <begin position="41"/>
        <end position="68"/>
    </location>
</feature>
<feature type="transmembrane region" description="Helical" evidence="2">
    <location>
        <begin position="12"/>
        <end position="31"/>
    </location>
</feature>
<keyword evidence="1" id="KW-0175">Coiled coil</keyword>
<organism evidence="3 4">
    <name type="scientific">Spirosoma oryzae</name>
    <dbReference type="NCBI Taxonomy" id="1469603"/>
    <lineage>
        <taxon>Bacteria</taxon>
        <taxon>Pseudomonadati</taxon>
        <taxon>Bacteroidota</taxon>
        <taxon>Cytophagia</taxon>
        <taxon>Cytophagales</taxon>
        <taxon>Cytophagaceae</taxon>
        <taxon>Spirosoma</taxon>
    </lineage>
</organism>
<gene>
    <name evidence="3" type="ORF">CLV58_12611</name>
</gene>
<dbReference type="EMBL" id="PVTE01000026">
    <property type="protein sequence ID" value="PRY29229.1"/>
    <property type="molecule type" value="Genomic_DNA"/>
</dbReference>
<dbReference type="OrthoDB" id="965534at2"/>
<comment type="caution">
    <text evidence="3">The sequence shown here is derived from an EMBL/GenBank/DDBJ whole genome shotgun (WGS) entry which is preliminary data.</text>
</comment>
<evidence type="ECO:0000256" key="2">
    <source>
        <dbReference type="SAM" id="Phobius"/>
    </source>
</evidence>
<evidence type="ECO:0000313" key="3">
    <source>
        <dbReference type="EMBL" id="PRY29229.1"/>
    </source>
</evidence>
<name>A0A2T0S724_9BACT</name>
<evidence type="ECO:0000313" key="4">
    <source>
        <dbReference type="Proteomes" id="UP000238375"/>
    </source>
</evidence>
<proteinExistence type="predicted"/>
<keyword evidence="4" id="KW-1185">Reference proteome</keyword>
<dbReference type="AlphaFoldDB" id="A0A2T0S724"/>
<reference evidence="3 4" key="1">
    <citation type="submission" date="2018-03" db="EMBL/GenBank/DDBJ databases">
        <title>Genomic Encyclopedia of Archaeal and Bacterial Type Strains, Phase II (KMG-II): from individual species to whole genera.</title>
        <authorList>
            <person name="Goeker M."/>
        </authorList>
    </citation>
    <scope>NUCLEOTIDE SEQUENCE [LARGE SCALE GENOMIC DNA]</scope>
    <source>
        <strain evidence="3 4">DSM 28354</strain>
    </source>
</reference>
<keyword evidence="2" id="KW-0812">Transmembrane</keyword>
<dbReference type="Proteomes" id="UP000238375">
    <property type="component" value="Unassembled WGS sequence"/>
</dbReference>
<accession>A0A2T0S724</accession>